<dbReference type="GeneID" id="67451252"/>
<dbReference type="Proteomes" id="UP000319715">
    <property type="component" value="Unassembled WGS sequence"/>
</dbReference>
<dbReference type="EMBL" id="VICF01000001">
    <property type="protein sequence ID" value="TQC76548.1"/>
    <property type="molecule type" value="Genomic_DNA"/>
</dbReference>
<dbReference type="Gene3D" id="1.20.1270.360">
    <property type="match status" value="1"/>
</dbReference>
<dbReference type="EMBL" id="LDSE01000009">
    <property type="protein sequence ID" value="KTS68642.1"/>
    <property type="molecule type" value="Genomic_DNA"/>
</dbReference>
<keyword evidence="4" id="KW-1185">Reference proteome</keyword>
<evidence type="ECO:0000313" key="4">
    <source>
        <dbReference type="Proteomes" id="UP000319715"/>
    </source>
</evidence>
<name>A0A8E1S0D3_9GAMM</name>
<dbReference type="PANTHER" id="PTHR37310">
    <property type="entry name" value="CYTOPLASMIC PROTEIN-RELATED"/>
    <property type="match status" value="1"/>
</dbReference>
<organism evidence="1 3">
    <name type="scientific">Pantoea dispersa</name>
    <dbReference type="NCBI Taxonomy" id="59814"/>
    <lineage>
        <taxon>Bacteria</taxon>
        <taxon>Pseudomonadati</taxon>
        <taxon>Pseudomonadota</taxon>
        <taxon>Gammaproteobacteria</taxon>
        <taxon>Enterobacterales</taxon>
        <taxon>Erwiniaceae</taxon>
        <taxon>Pantoea</taxon>
    </lineage>
</organism>
<evidence type="ECO:0000313" key="1">
    <source>
        <dbReference type="EMBL" id="KTS68642.1"/>
    </source>
</evidence>
<comment type="caution">
    <text evidence="1">The sequence shown here is derived from an EMBL/GenBank/DDBJ whole genome shotgun (WGS) entry which is preliminary data.</text>
</comment>
<dbReference type="PANTHER" id="PTHR37310:SF1">
    <property type="entry name" value="CYTOPLASMIC PROTEIN"/>
    <property type="match status" value="1"/>
</dbReference>
<dbReference type="InterPro" id="IPR044543">
    <property type="entry name" value="YHJQ-like"/>
</dbReference>
<reference evidence="1 3" key="1">
    <citation type="journal article" date="2016" name="Front. Microbiol.">
        <title>Genomic Resource of Rice Seed Associated Bacteria.</title>
        <authorList>
            <person name="Midha S."/>
            <person name="Bansal K."/>
            <person name="Sharma S."/>
            <person name="Kumar N."/>
            <person name="Patil P.P."/>
            <person name="Chaudhry V."/>
            <person name="Patil P.B."/>
        </authorList>
    </citation>
    <scope>NUCLEOTIDE SEQUENCE [LARGE SCALE GENOMIC DNA]</scope>
    <source>
        <strain evidence="1 3">SA3</strain>
    </source>
</reference>
<accession>A0A8E1S0D3</accession>
<evidence type="ECO:0000313" key="3">
    <source>
        <dbReference type="Proteomes" id="UP000071979"/>
    </source>
</evidence>
<dbReference type="AlphaFoldDB" id="A0A8E1S0D3"/>
<sequence>MLDEYKRCVEACYLCAAACDHCATSCLDEENVEMMRECIRLDMQCANTCRLTAQFMALNSGSVQQLCQFCADICQQCAQACQQHQHQHCQQCAQACQRCAEECRKMAA</sequence>
<dbReference type="Pfam" id="PF03860">
    <property type="entry name" value="Csp"/>
    <property type="match status" value="1"/>
</dbReference>
<dbReference type="RefSeq" id="WP_058757240.1">
    <property type="nucleotide sequence ID" value="NZ_CP074350.1"/>
</dbReference>
<proteinExistence type="predicted"/>
<evidence type="ECO:0000313" key="2">
    <source>
        <dbReference type="EMBL" id="TQC76548.1"/>
    </source>
</evidence>
<protein>
    <submittedName>
        <fullName evidence="1">Ferredoxin</fullName>
    </submittedName>
    <submittedName>
        <fullName evidence="2">Four-helix bundle copper-binding protein</fullName>
    </submittedName>
</protein>
<dbReference type="InterPro" id="IPR005560">
    <property type="entry name" value="Csp_YhjQ"/>
</dbReference>
<gene>
    <name evidence="2" type="ORF">FK492_00630</name>
    <name evidence="1" type="ORF">SA3R_04950</name>
</gene>
<reference evidence="2 4" key="2">
    <citation type="submission" date="2019-06" db="EMBL/GenBank/DDBJ databases">
        <title>Pantoea dispersa Assembly.</title>
        <authorList>
            <person name="Wang J."/>
        </authorList>
    </citation>
    <scope>NUCLEOTIDE SEQUENCE [LARGE SCALE GENOMIC DNA]</scope>
    <source>
        <strain evidence="4">bio</strain>
        <strain evidence="2">Bio</strain>
    </source>
</reference>
<dbReference type="Proteomes" id="UP000071979">
    <property type="component" value="Unassembled WGS sequence"/>
</dbReference>
<dbReference type="CDD" id="cd08026">
    <property type="entry name" value="DUF326"/>
    <property type="match status" value="1"/>
</dbReference>